<dbReference type="InterPro" id="IPR010472">
    <property type="entry name" value="FH3_dom"/>
</dbReference>
<dbReference type="Gene3D" id="1.25.10.10">
    <property type="entry name" value="Leucine-rich Repeat Variant"/>
    <property type="match status" value="1"/>
</dbReference>
<evidence type="ECO:0000259" key="1">
    <source>
        <dbReference type="PROSITE" id="PS51232"/>
    </source>
</evidence>
<dbReference type="WBParaSite" id="ALUE_0002046001-mRNA-1">
    <property type="protein sequence ID" value="ALUE_0002046001-mRNA-1"/>
    <property type="gene ID" value="ALUE_0002046001"/>
</dbReference>
<dbReference type="Pfam" id="PF06367">
    <property type="entry name" value="Drf_FH3"/>
    <property type="match status" value="1"/>
</dbReference>
<proteinExistence type="predicted"/>
<dbReference type="SMART" id="SM01139">
    <property type="entry name" value="Drf_FH3"/>
    <property type="match status" value="1"/>
</dbReference>
<evidence type="ECO:0000313" key="3">
    <source>
        <dbReference type="WBParaSite" id="ALUE_0002046001-mRNA-1"/>
    </source>
</evidence>
<organism evidence="2 3">
    <name type="scientific">Ascaris lumbricoides</name>
    <name type="common">Giant roundworm</name>
    <dbReference type="NCBI Taxonomy" id="6252"/>
    <lineage>
        <taxon>Eukaryota</taxon>
        <taxon>Metazoa</taxon>
        <taxon>Ecdysozoa</taxon>
        <taxon>Nematoda</taxon>
        <taxon>Chromadorea</taxon>
        <taxon>Rhabditida</taxon>
        <taxon>Spirurina</taxon>
        <taxon>Ascaridomorpha</taxon>
        <taxon>Ascaridoidea</taxon>
        <taxon>Ascarididae</taxon>
        <taxon>Ascaris</taxon>
    </lineage>
</organism>
<dbReference type="GO" id="GO:0003779">
    <property type="term" value="F:actin binding"/>
    <property type="evidence" value="ECO:0007669"/>
    <property type="project" value="InterPro"/>
</dbReference>
<dbReference type="PROSITE" id="PS51232">
    <property type="entry name" value="GBD_FH3"/>
    <property type="match status" value="1"/>
</dbReference>
<reference evidence="3" key="1">
    <citation type="submission" date="2017-02" db="UniProtKB">
        <authorList>
            <consortium name="WormBaseParasite"/>
        </authorList>
    </citation>
    <scope>IDENTIFICATION</scope>
</reference>
<dbReference type="Proteomes" id="UP000036681">
    <property type="component" value="Unplaced"/>
</dbReference>
<accession>A0A0M3INY2</accession>
<feature type="domain" description="GBD/FH3" evidence="1">
    <location>
        <begin position="1"/>
        <end position="265"/>
    </location>
</feature>
<keyword evidence="2" id="KW-1185">Reference proteome</keyword>
<dbReference type="PANTHER" id="PTHR45725:SF1">
    <property type="entry name" value="DISHEVELLED ASSOCIATED ACTIVATOR OF MORPHOGENESIS, ISOFORM D"/>
    <property type="match status" value="1"/>
</dbReference>
<dbReference type="InterPro" id="IPR011989">
    <property type="entry name" value="ARM-like"/>
</dbReference>
<sequence length="265" mass="30102">MVVCGHCDVCNLWYLRCETLLLQDLSHGENVRRLECPAAGRTFQILCLEILSGICLINDGHQNVVRALSEVSPILGERTRFQKIIDDIHRNYRSERETERVRTAAMSLINAILSTGPAEVSFGVDGVEILILILFPICTSLEVRMHLRVEMLMLGLQGVVESLRDSSSTMLNDHLDFFEMSRQDDELHFVRSDSGSSTPVDLESASDIAEFVAYRLDSTLALPHFISLLQHLLLVPADQKHIHIWRSFSAYCIIQHVQRLNTFRQ</sequence>
<dbReference type="PANTHER" id="PTHR45725">
    <property type="entry name" value="FORMIN HOMOLOGY 2 FAMILY MEMBER"/>
    <property type="match status" value="1"/>
</dbReference>
<name>A0A0M3INY2_ASCLU</name>
<dbReference type="InterPro" id="IPR051425">
    <property type="entry name" value="Formin_Homology"/>
</dbReference>
<protein>
    <submittedName>
        <fullName evidence="3">GBD/FH3 domain-containing protein</fullName>
    </submittedName>
</protein>
<dbReference type="SUPFAM" id="SSF48371">
    <property type="entry name" value="ARM repeat"/>
    <property type="match status" value="1"/>
</dbReference>
<evidence type="ECO:0000313" key="2">
    <source>
        <dbReference type="Proteomes" id="UP000036681"/>
    </source>
</evidence>
<dbReference type="InterPro" id="IPR016024">
    <property type="entry name" value="ARM-type_fold"/>
</dbReference>
<dbReference type="Gene3D" id="1.10.238.150">
    <property type="entry name" value="Formin, FH3 diaphanous domain"/>
    <property type="match status" value="1"/>
</dbReference>
<dbReference type="InterPro" id="IPR014768">
    <property type="entry name" value="GBD/FH3_dom"/>
</dbReference>
<dbReference type="AlphaFoldDB" id="A0A0M3INY2"/>
<dbReference type="GO" id="GO:0030838">
    <property type="term" value="P:positive regulation of actin filament polymerization"/>
    <property type="evidence" value="ECO:0007669"/>
    <property type="project" value="TreeGrafter"/>
</dbReference>